<accession>A0AA39UBS3</accession>
<reference evidence="1" key="1">
    <citation type="submission" date="2023-06" db="EMBL/GenBank/DDBJ databases">
        <authorList>
            <consortium name="Lawrence Berkeley National Laboratory"/>
            <person name="Ahrendt S."/>
            <person name="Sahu N."/>
            <person name="Indic B."/>
            <person name="Wong-Bajracharya J."/>
            <person name="Merenyi Z."/>
            <person name="Ke H.-M."/>
            <person name="Monk M."/>
            <person name="Kocsube S."/>
            <person name="Drula E."/>
            <person name="Lipzen A."/>
            <person name="Balint B."/>
            <person name="Henrissat B."/>
            <person name="Andreopoulos B."/>
            <person name="Martin F.M."/>
            <person name="Harder C.B."/>
            <person name="Rigling D."/>
            <person name="Ford K.L."/>
            <person name="Foster G.D."/>
            <person name="Pangilinan J."/>
            <person name="Papanicolaou A."/>
            <person name="Barry K."/>
            <person name="LaButti K."/>
            <person name="Viragh M."/>
            <person name="Koriabine M."/>
            <person name="Yan M."/>
            <person name="Riley R."/>
            <person name="Champramary S."/>
            <person name="Plett K.L."/>
            <person name="Tsai I.J."/>
            <person name="Slot J."/>
            <person name="Sipos G."/>
            <person name="Plett J."/>
            <person name="Nagy L.G."/>
            <person name="Grigoriev I.V."/>
        </authorList>
    </citation>
    <scope>NUCLEOTIDE SEQUENCE</scope>
    <source>
        <strain evidence="1">ICMP 16352</strain>
    </source>
</reference>
<gene>
    <name evidence="1" type="ORF">IW261DRAFT_1424046</name>
</gene>
<evidence type="ECO:0000313" key="1">
    <source>
        <dbReference type="EMBL" id="KAK0472905.1"/>
    </source>
</evidence>
<organism evidence="1 2">
    <name type="scientific">Armillaria novae-zelandiae</name>
    <dbReference type="NCBI Taxonomy" id="153914"/>
    <lineage>
        <taxon>Eukaryota</taxon>
        <taxon>Fungi</taxon>
        <taxon>Dikarya</taxon>
        <taxon>Basidiomycota</taxon>
        <taxon>Agaricomycotina</taxon>
        <taxon>Agaricomycetes</taxon>
        <taxon>Agaricomycetidae</taxon>
        <taxon>Agaricales</taxon>
        <taxon>Marasmiineae</taxon>
        <taxon>Physalacriaceae</taxon>
        <taxon>Armillaria</taxon>
    </lineage>
</organism>
<keyword evidence="2" id="KW-1185">Reference proteome</keyword>
<comment type="caution">
    <text evidence="1">The sequence shown here is derived from an EMBL/GenBank/DDBJ whole genome shotgun (WGS) entry which is preliminary data.</text>
</comment>
<evidence type="ECO:0000313" key="2">
    <source>
        <dbReference type="Proteomes" id="UP001175227"/>
    </source>
</evidence>
<sequence length="198" mass="22253">MNASYLKQLREQEHLIKQQNETLKDEREFFKENWNPWKPAWACCAPIAPASIPGRIQTPIPVLVTGQTHTVGAPPPVFATPTHYQTSSTGHNRYQHFFNGSCHATIKYRCNTESSSSWDIYAGTSSARQLEGIKFSNPDIPSSAVKRAGKLQLTHAQELCYNALVQEVWREVFNVERLNDFISYTPVGSGGICVVQSR</sequence>
<name>A0AA39UBS3_9AGAR</name>
<dbReference type="AlphaFoldDB" id="A0AA39UBS3"/>
<proteinExistence type="predicted"/>
<dbReference type="Proteomes" id="UP001175227">
    <property type="component" value="Unassembled WGS sequence"/>
</dbReference>
<dbReference type="EMBL" id="JAUEPR010000037">
    <property type="protein sequence ID" value="KAK0472905.1"/>
    <property type="molecule type" value="Genomic_DNA"/>
</dbReference>
<protein>
    <submittedName>
        <fullName evidence="1">Uncharacterized protein</fullName>
    </submittedName>
</protein>